<dbReference type="GO" id="GO:0006355">
    <property type="term" value="P:regulation of DNA-templated transcription"/>
    <property type="evidence" value="ECO:0007669"/>
    <property type="project" value="InterPro"/>
</dbReference>
<dbReference type="Pfam" id="PF13545">
    <property type="entry name" value="HTH_Crp_2"/>
    <property type="match status" value="1"/>
</dbReference>
<organism evidence="5 6">
    <name type="scientific">Sphingomonas psychrotolerans</name>
    <dbReference type="NCBI Taxonomy" id="1327635"/>
    <lineage>
        <taxon>Bacteria</taxon>
        <taxon>Pseudomonadati</taxon>
        <taxon>Pseudomonadota</taxon>
        <taxon>Alphaproteobacteria</taxon>
        <taxon>Sphingomonadales</taxon>
        <taxon>Sphingomonadaceae</taxon>
        <taxon>Sphingomonas</taxon>
    </lineage>
</organism>
<dbReference type="SUPFAM" id="SSF51206">
    <property type="entry name" value="cAMP-binding domain-like"/>
    <property type="match status" value="1"/>
</dbReference>
<dbReference type="InterPro" id="IPR036390">
    <property type="entry name" value="WH_DNA-bd_sf"/>
</dbReference>
<dbReference type="SMART" id="SM00419">
    <property type="entry name" value="HTH_CRP"/>
    <property type="match status" value="1"/>
</dbReference>
<evidence type="ECO:0000256" key="1">
    <source>
        <dbReference type="ARBA" id="ARBA00023015"/>
    </source>
</evidence>
<proteinExistence type="predicted"/>
<dbReference type="InterPro" id="IPR014710">
    <property type="entry name" value="RmlC-like_jellyroll"/>
</dbReference>
<protein>
    <submittedName>
        <fullName evidence="5">Crp/Fnr family transcriptional regulator</fullName>
    </submittedName>
</protein>
<dbReference type="Gene3D" id="1.10.10.10">
    <property type="entry name" value="Winged helix-like DNA-binding domain superfamily/Winged helix DNA-binding domain"/>
    <property type="match status" value="1"/>
</dbReference>
<evidence type="ECO:0000313" key="5">
    <source>
        <dbReference type="EMBL" id="ATY34145.1"/>
    </source>
</evidence>
<evidence type="ECO:0000313" key="6">
    <source>
        <dbReference type="Proteomes" id="UP000229081"/>
    </source>
</evidence>
<dbReference type="AlphaFoldDB" id="A0A2K8MJX0"/>
<name>A0A2K8MJX0_9SPHN</name>
<keyword evidence="6" id="KW-1185">Reference proteome</keyword>
<sequence length="266" mass="29261">MFALPLAYGRMAMSCTDQADFGPFIERLTARSVLSEEEKQAILGLPGHAVHVRAKQDFVHINEETAYSCFVVSGLVGRTGQTAAGARQITAFHIPGDMPDLSSAVRPVGVGGLTALCDTVILRIPHVAIRNLMARYPAVAEAFWRDTMLDAAILLQWVINVGRRDARSRLAHILCEMSIRYGRDREILTEYDFPITQEQLGDAAALTSVHVNRSLKSLRQEGAVTIRSGKVRIADWDKLVAIGDFESSYLVADTGPERQRRLLSAA</sequence>
<accession>A0A2K8MJX0</accession>
<dbReference type="KEGG" id="sphc:CVN68_21100"/>
<evidence type="ECO:0000256" key="2">
    <source>
        <dbReference type="ARBA" id="ARBA00023125"/>
    </source>
</evidence>
<dbReference type="InterPro" id="IPR012318">
    <property type="entry name" value="HTH_CRP"/>
</dbReference>
<dbReference type="EMBL" id="CP024923">
    <property type="protein sequence ID" value="ATY34145.1"/>
    <property type="molecule type" value="Genomic_DNA"/>
</dbReference>
<dbReference type="Gene3D" id="2.60.120.10">
    <property type="entry name" value="Jelly Rolls"/>
    <property type="match status" value="1"/>
</dbReference>
<dbReference type="Pfam" id="PF00027">
    <property type="entry name" value="cNMP_binding"/>
    <property type="match status" value="1"/>
</dbReference>
<dbReference type="SUPFAM" id="SSF46785">
    <property type="entry name" value="Winged helix' DNA-binding domain"/>
    <property type="match status" value="1"/>
</dbReference>
<keyword evidence="2" id="KW-0238">DNA-binding</keyword>
<reference evidence="5 6" key="1">
    <citation type="submission" date="2017-11" db="EMBL/GenBank/DDBJ databases">
        <title>Complete genome sequence of Sphingomonas sp. Strain Cra20, a psychrotolerant potential plant growth promoting rhizobacteria.</title>
        <authorList>
            <person name="Luo Y."/>
        </authorList>
    </citation>
    <scope>NUCLEOTIDE SEQUENCE [LARGE SCALE GENOMIC DNA]</scope>
    <source>
        <strain evidence="5 6">Cra20</strain>
    </source>
</reference>
<gene>
    <name evidence="5" type="ORF">CVN68_21100</name>
</gene>
<evidence type="ECO:0000259" key="4">
    <source>
        <dbReference type="PROSITE" id="PS51063"/>
    </source>
</evidence>
<keyword evidence="3" id="KW-0804">Transcription</keyword>
<dbReference type="InterPro" id="IPR018490">
    <property type="entry name" value="cNMP-bd_dom_sf"/>
</dbReference>
<keyword evidence="1" id="KW-0805">Transcription regulation</keyword>
<dbReference type="PROSITE" id="PS51063">
    <property type="entry name" value="HTH_CRP_2"/>
    <property type="match status" value="1"/>
</dbReference>
<dbReference type="Proteomes" id="UP000229081">
    <property type="component" value="Chromosome"/>
</dbReference>
<dbReference type="InterPro" id="IPR036388">
    <property type="entry name" value="WH-like_DNA-bd_sf"/>
</dbReference>
<dbReference type="GO" id="GO:0003677">
    <property type="term" value="F:DNA binding"/>
    <property type="evidence" value="ECO:0007669"/>
    <property type="project" value="UniProtKB-KW"/>
</dbReference>
<feature type="domain" description="HTH crp-type" evidence="4">
    <location>
        <begin position="164"/>
        <end position="237"/>
    </location>
</feature>
<dbReference type="CDD" id="cd00038">
    <property type="entry name" value="CAP_ED"/>
    <property type="match status" value="1"/>
</dbReference>
<evidence type="ECO:0000256" key="3">
    <source>
        <dbReference type="ARBA" id="ARBA00023163"/>
    </source>
</evidence>
<dbReference type="InterPro" id="IPR000595">
    <property type="entry name" value="cNMP-bd_dom"/>
</dbReference>